<dbReference type="Gene3D" id="3.40.50.720">
    <property type="entry name" value="NAD(P)-binding Rossmann-like Domain"/>
    <property type="match status" value="1"/>
</dbReference>
<evidence type="ECO:0000256" key="1">
    <source>
        <dbReference type="ARBA" id="ARBA00006328"/>
    </source>
</evidence>
<accession>A0AAJ0M109</accession>
<dbReference type="InterPro" id="IPR051164">
    <property type="entry name" value="NmrA-like_oxidored"/>
</dbReference>
<reference evidence="4" key="1">
    <citation type="journal article" date="2023" name="Mol. Phylogenet. Evol.">
        <title>Genome-scale phylogeny and comparative genomics of the fungal order Sordariales.</title>
        <authorList>
            <person name="Hensen N."/>
            <person name="Bonometti L."/>
            <person name="Westerberg I."/>
            <person name="Brannstrom I.O."/>
            <person name="Guillou S."/>
            <person name="Cros-Aarteil S."/>
            <person name="Calhoun S."/>
            <person name="Haridas S."/>
            <person name="Kuo A."/>
            <person name="Mondo S."/>
            <person name="Pangilinan J."/>
            <person name="Riley R."/>
            <person name="LaButti K."/>
            <person name="Andreopoulos B."/>
            <person name="Lipzen A."/>
            <person name="Chen C."/>
            <person name="Yan M."/>
            <person name="Daum C."/>
            <person name="Ng V."/>
            <person name="Clum A."/>
            <person name="Steindorff A."/>
            <person name="Ohm R.A."/>
            <person name="Martin F."/>
            <person name="Silar P."/>
            <person name="Natvig D.O."/>
            <person name="Lalanne C."/>
            <person name="Gautier V."/>
            <person name="Ament-Velasquez S.L."/>
            <person name="Kruys A."/>
            <person name="Hutchinson M.I."/>
            <person name="Powell A.J."/>
            <person name="Barry K."/>
            <person name="Miller A.N."/>
            <person name="Grigoriev I.V."/>
            <person name="Debuchy R."/>
            <person name="Gladieux P."/>
            <person name="Hiltunen Thoren M."/>
            <person name="Johannesson H."/>
        </authorList>
    </citation>
    <scope>NUCLEOTIDE SEQUENCE</scope>
    <source>
        <strain evidence="4">CBS 333.67</strain>
    </source>
</reference>
<keyword evidence="2" id="KW-0521">NADP</keyword>
<sequence length="336" mass="37037">MSTSSSHPKVIVVLGATGHQGGGVVRALLKSKSWIVRAGTRDPGSSKAQKLLAEEQNDDGQLEVVAANVYDIEALRKAFAGAYGVFAITSERHPDKEIVDEEDMQHEIEAGRNIVLAAKECNVQHFVFSSLPDMMQATSGQFPKLYHMNNKHAVEKIAREELPGRVTCLIPGFFYTNLQWRQYCRRQEDGVARFCYPIPSDQVTQWTDPEYDMGSFAAKVFNLGVDRTRGKTYLVMSPPVTPQQIAETFTRVTGQPAIHSPSSAEEFGDLTAPLVGPAFKEDAKQMMQWAAIAPKSKVAYGALDPQVDRSAEELGLTASSFEAWLKRSGWTGPDRA</sequence>
<evidence type="ECO:0000313" key="5">
    <source>
        <dbReference type="Proteomes" id="UP001273166"/>
    </source>
</evidence>
<dbReference type="Pfam" id="PF05368">
    <property type="entry name" value="NmrA"/>
    <property type="match status" value="1"/>
</dbReference>
<evidence type="ECO:0000259" key="3">
    <source>
        <dbReference type="Pfam" id="PF05368"/>
    </source>
</evidence>
<dbReference type="CDD" id="cd05251">
    <property type="entry name" value="NmrA_like_SDR_a"/>
    <property type="match status" value="1"/>
</dbReference>
<reference evidence="4" key="2">
    <citation type="submission" date="2023-06" db="EMBL/GenBank/DDBJ databases">
        <authorList>
            <consortium name="Lawrence Berkeley National Laboratory"/>
            <person name="Mondo S.J."/>
            <person name="Hensen N."/>
            <person name="Bonometti L."/>
            <person name="Westerberg I."/>
            <person name="Brannstrom I.O."/>
            <person name="Guillou S."/>
            <person name="Cros-Aarteil S."/>
            <person name="Calhoun S."/>
            <person name="Haridas S."/>
            <person name="Kuo A."/>
            <person name="Pangilinan J."/>
            <person name="Riley R."/>
            <person name="Labutti K."/>
            <person name="Andreopoulos B."/>
            <person name="Lipzen A."/>
            <person name="Chen C."/>
            <person name="Yanf M."/>
            <person name="Daum C."/>
            <person name="Ng V."/>
            <person name="Clum A."/>
            <person name="Steindorff A."/>
            <person name="Ohm R."/>
            <person name="Martin F."/>
            <person name="Silar P."/>
            <person name="Natvig D."/>
            <person name="Lalanne C."/>
            <person name="Gautier V."/>
            <person name="Ament-Velasquez S.L."/>
            <person name="Kruys A."/>
            <person name="Hutchinson M.I."/>
            <person name="Powell A.J."/>
            <person name="Barry K."/>
            <person name="Miller A.N."/>
            <person name="Grigoriev I.V."/>
            <person name="Debuchy R."/>
            <person name="Gladieux P."/>
            <person name="Thoren M.H."/>
            <person name="Johannesson H."/>
        </authorList>
    </citation>
    <scope>NUCLEOTIDE SEQUENCE</scope>
    <source>
        <strain evidence="4">CBS 333.67</strain>
    </source>
</reference>
<proteinExistence type="inferred from homology"/>
<dbReference type="Gene3D" id="3.90.25.10">
    <property type="entry name" value="UDP-galactose 4-epimerase, domain 1"/>
    <property type="match status" value="1"/>
</dbReference>
<evidence type="ECO:0000256" key="2">
    <source>
        <dbReference type="ARBA" id="ARBA00022857"/>
    </source>
</evidence>
<protein>
    <submittedName>
        <fullName evidence="4">Cinnamoyl-CoA reductase</fullName>
    </submittedName>
</protein>
<dbReference type="SUPFAM" id="SSF51735">
    <property type="entry name" value="NAD(P)-binding Rossmann-fold domains"/>
    <property type="match status" value="1"/>
</dbReference>
<comment type="similarity">
    <text evidence="1">Belongs to the NmrA-type oxidoreductase family.</text>
</comment>
<evidence type="ECO:0000313" key="4">
    <source>
        <dbReference type="EMBL" id="KAK3304999.1"/>
    </source>
</evidence>
<dbReference type="GeneID" id="87884607"/>
<comment type="caution">
    <text evidence="4">The sequence shown here is derived from an EMBL/GenBank/DDBJ whole genome shotgun (WGS) entry which is preliminary data.</text>
</comment>
<dbReference type="AlphaFoldDB" id="A0AAJ0M109"/>
<feature type="domain" description="NmrA-like" evidence="3">
    <location>
        <begin position="9"/>
        <end position="324"/>
    </location>
</feature>
<dbReference type="RefSeq" id="XP_062720779.1">
    <property type="nucleotide sequence ID" value="XM_062865778.1"/>
</dbReference>
<gene>
    <name evidence="4" type="ORF">B0T15DRAFT_433529</name>
</gene>
<organism evidence="4 5">
    <name type="scientific">Chaetomium strumarium</name>
    <dbReference type="NCBI Taxonomy" id="1170767"/>
    <lineage>
        <taxon>Eukaryota</taxon>
        <taxon>Fungi</taxon>
        <taxon>Dikarya</taxon>
        <taxon>Ascomycota</taxon>
        <taxon>Pezizomycotina</taxon>
        <taxon>Sordariomycetes</taxon>
        <taxon>Sordariomycetidae</taxon>
        <taxon>Sordariales</taxon>
        <taxon>Chaetomiaceae</taxon>
        <taxon>Chaetomium</taxon>
    </lineage>
</organism>
<dbReference type="InterPro" id="IPR036291">
    <property type="entry name" value="NAD(P)-bd_dom_sf"/>
</dbReference>
<name>A0AAJ0M109_9PEZI</name>
<dbReference type="PANTHER" id="PTHR42748">
    <property type="entry name" value="NITROGEN METABOLITE REPRESSION PROTEIN NMRA FAMILY MEMBER"/>
    <property type="match status" value="1"/>
</dbReference>
<dbReference type="PANTHER" id="PTHR42748:SF7">
    <property type="entry name" value="NMRA LIKE REDOX SENSOR 1-RELATED"/>
    <property type="match status" value="1"/>
</dbReference>
<dbReference type="InterPro" id="IPR008030">
    <property type="entry name" value="NmrA-like"/>
</dbReference>
<dbReference type="EMBL" id="JAUDZG010000004">
    <property type="protein sequence ID" value="KAK3304999.1"/>
    <property type="molecule type" value="Genomic_DNA"/>
</dbReference>
<dbReference type="Proteomes" id="UP001273166">
    <property type="component" value="Unassembled WGS sequence"/>
</dbReference>
<keyword evidence="5" id="KW-1185">Reference proteome</keyword>